<dbReference type="InterPro" id="IPR040190">
    <property type="entry name" value="MURQ/GCKR"/>
</dbReference>
<keyword evidence="4" id="KW-1185">Reference proteome</keyword>
<name>A0A8G2BUE2_9BACT</name>
<proteinExistence type="predicted"/>
<evidence type="ECO:0000256" key="1">
    <source>
        <dbReference type="ARBA" id="ARBA00023277"/>
    </source>
</evidence>
<dbReference type="InterPro" id="IPR043129">
    <property type="entry name" value="ATPase_NBD"/>
</dbReference>
<dbReference type="Pfam" id="PF00480">
    <property type="entry name" value="ROK"/>
    <property type="match status" value="1"/>
</dbReference>
<dbReference type="Pfam" id="PF22645">
    <property type="entry name" value="GKRP_SIS_N"/>
    <property type="match status" value="1"/>
</dbReference>
<dbReference type="PANTHER" id="PTHR10088:SF4">
    <property type="entry name" value="GLUCOKINASE REGULATORY PROTEIN"/>
    <property type="match status" value="1"/>
</dbReference>
<dbReference type="AlphaFoldDB" id="A0A8G2BUE2"/>
<dbReference type="PANTHER" id="PTHR10088">
    <property type="entry name" value="GLUCOKINASE REGULATORY PROTEIN"/>
    <property type="match status" value="1"/>
</dbReference>
<dbReference type="Gene3D" id="3.40.50.10490">
    <property type="entry name" value="Glucose-6-phosphate isomerase like protein, domain 1"/>
    <property type="match status" value="1"/>
</dbReference>
<feature type="domain" description="SIS" evidence="2">
    <location>
        <begin position="356"/>
        <end position="518"/>
    </location>
</feature>
<reference evidence="3 4" key="1">
    <citation type="submission" date="2016-10" db="EMBL/GenBank/DDBJ databases">
        <authorList>
            <person name="Varghese N."/>
            <person name="Submissions S."/>
        </authorList>
    </citation>
    <scope>NUCLEOTIDE SEQUENCE [LARGE SCALE GENOMIC DNA]</scope>
    <source>
        <strain evidence="3 4">DSM 29073</strain>
    </source>
</reference>
<dbReference type="Proteomes" id="UP000236725">
    <property type="component" value="Unassembled WGS sequence"/>
</dbReference>
<dbReference type="GO" id="GO:0046348">
    <property type="term" value="P:amino sugar catabolic process"/>
    <property type="evidence" value="ECO:0007669"/>
    <property type="project" value="TreeGrafter"/>
</dbReference>
<comment type="caution">
    <text evidence="3">The sequence shown here is derived from an EMBL/GenBank/DDBJ whole genome shotgun (WGS) entry which is preliminary data.</text>
</comment>
<dbReference type="Gene3D" id="3.30.420.40">
    <property type="match status" value="2"/>
</dbReference>
<dbReference type="GO" id="GO:0009254">
    <property type="term" value="P:peptidoglycan turnover"/>
    <property type="evidence" value="ECO:0007669"/>
    <property type="project" value="TreeGrafter"/>
</dbReference>
<dbReference type="RefSeq" id="WP_103982451.1">
    <property type="nucleotide sequence ID" value="NZ_FNVS01000002.1"/>
</dbReference>
<evidence type="ECO:0000313" key="4">
    <source>
        <dbReference type="Proteomes" id="UP000236725"/>
    </source>
</evidence>
<dbReference type="GO" id="GO:0016803">
    <property type="term" value="F:ether hydrolase activity"/>
    <property type="evidence" value="ECO:0007669"/>
    <property type="project" value="TreeGrafter"/>
</dbReference>
<dbReference type="InterPro" id="IPR046348">
    <property type="entry name" value="SIS_dom_sf"/>
</dbReference>
<dbReference type="SUPFAM" id="SSF53067">
    <property type="entry name" value="Actin-like ATPase domain"/>
    <property type="match status" value="1"/>
</dbReference>
<sequence>MKRIYLTLDIGGSWIKGLAVPYMKCIKEYKIDPKEIKRVKSRLGTDKTVDDFIEALQELMDILVCPDCEVCAIGISTAGIVDYAGTRVLFSADHLAPLKSNKWIEWLKDKYQVPVVLSNDADAAAVGASVAGYLEGYRTVGIMPIGTGLGFSLWRNGRRWTPSYSQPLLGSIETPDGSYDQLASASLLASVHPDNNLVAVFKEAAYKEKTDEYLERLVQIIRTTYYLFRTDLILIGGGLAHAVQAAGYPLAEQITTRLQASPVLTGDIIEVRLVQEANELPLLGALLIAVGEQYAQSLRCIPEYKNLVTEEPYDPSLQLHKMDTADLASLLWKTEQEAGTALSESLSDIAEVADVIAERLNNGGRLIYVGAGTSGRLAAVDTVEIACTFGFPRERVLTLIAGGVADAAIDIETNFEEDASCVPEMILANVSEKDVVIGISVSGSAYFVQSALAYAKTIGAYTVFIQEKEVVSVPFSDKVIALHTGNEVIAGSTRMKAGTATKKVLNFISTIAMIRLGKVYGSYMTEVECINNKLIKRAKKILHILFHMSEEEAMRQLEIHNYRLNDVIKSRSV</sequence>
<gene>
    <name evidence="3" type="ORF">SAMN05444001_102171</name>
</gene>
<organism evidence="3 4">
    <name type="scientific">Parabacteroides chinchillae</name>
    <dbReference type="NCBI Taxonomy" id="871327"/>
    <lineage>
        <taxon>Bacteria</taxon>
        <taxon>Pseudomonadati</taxon>
        <taxon>Bacteroidota</taxon>
        <taxon>Bacteroidia</taxon>
        <taxon>Bacteroidales</taxon>
        <taxon>Tannerellaceae</taxon>
        <taxon>Parabacteroides</taxon>
    </lineage>
</organism>
<dbReference type="InterPro" id="IPR001347">
    <property type="entry name" value="SIS_dom"/>
</dbReference>
<dbReference type="SUPFAM" id="SSF53697">
    <property type="entry name" value="SIS domain"/>
    <property type="match status" value="1"/>
</dbReference>
<dbReference type="EMBL" id="FNVS01000002">
    <property type="protein sequence ID" value="SEF54324.1"/>
    <property type="molecule type" value="Genomic_DNA"/>
</dbReference>
<dbReference type="InterPro" id="IPR000600">
    <property type="entry name" value="ROK"/>
</dbReference>
<dbReference type="GO" id="GO:0097367">
    <property type="term" value="F:carbohydrate derivative binding"/>
    <property type="evidence" value="ECO:0007669"/>
    <property type="project" value="InterPro"/>
</dbReference>
<protein>
    <submittedName>
        <fullName evidence="3">N-acetylmuramic acid 6-phosphate etherase</fullName>
    </submittedName>
</protein>
<evidence type="ECO:0000313" key="3">
    <source>
        <dbReference type="EMBL" id="SEF54324.1"/>
    </source>
</evidence>
<accession>A0A8G2BUE2</accession>
<dbReference type="NCBIfam" id="NF003915">
    <property type="entry name" value="PRK05441.1"/>
    <property type="match status" value="1"/>
</dbReference>
<evidence type="ECO:0000259" key="2">
    <source>
        <dbReference type="PROSITE" id="PS51464"/>
    </source>
</evidence>
<dbReference type="PROSITE" id="PS51464">
    <property type="entry name" value="SIS"/>
    <property type="match status" value="1"/>
</dbReference>
<keyword evidence="1" id="KW-0119">Carbohydrate metabolism</keyword>
<dbReference type="GO" id="GO:0016835">
    <property type="term" value="F:carbon-oxygen lyase activity"/>
    <property type="evidence" value="ECO:0007669"/>
    <property type="project" value="TreeGrafter"/>
</dbReference>